<dbReference type="Proteomes" id="UP000188235">
    <property type="component" value="Chromosome"/>
</dbReference>
<protein>
    <submittedName>
        <fullName evidence="1">Uncharacterized protein</fullName>
    </submittedName>
</protein>
<name>A0A1Q2CX26_9ACTN</name>
<sequence>MNRMRRVTPMRLQILRARDFVFLPRFAFAPDLAMFYLDRLRPSFRVGPGTDGCLLRVVFPTCRRLACRRHRMSRVGAEVSAGATRIEWLDRGS</sequence>
<accession>A0A1Q2CX26</accession>
<dbReference type="EMBL" id="CP019607">
    <property type="protein sequence ID" value="AQP50634.1"/>
    <property type="molecule type" value="Genomic_DNA"/>
</dbReference>
<reference evidence="1 2" key="1">
    <citation type="journal article" date="2008" name="Int. J. Syst. Evol. Microbiol.">
        <title>Tessaracoccus flavescens sp. nov., isolated from marine sediment.</title>
        <authorList>
            <person name="Lee D.W."/>
            <person name="Lee S.D."/>
        </authorList>
    </citation>
    <scope>NUCLEOTIDE SEQUENCE [LARGE SCALE GENOMIC DNA]</scope>
    <source>
        <strain evidence="1 2">SST-39T</strain>
    </source>
</reference>
<evidence type="ECO:0000313" key="2">
    <source>
        <dbReference type="Proteomes" id="UP000188235"/>
    </source>
</evidence>
<proteinExistence type="predicted"/>
<dbReference type="KEGG" id="tfa:BW733_07090"/>
<dbReference type="STRING" id="399497.BW733_07090"/>
<dbReference type="AlphaFoldDB" id="A0A1Q2CX26"/>
<keyword evidence="2" id="KW-1185">Reference proteome</keyword>
<organism evidence="1 2">
    <name type="scientific">Tessaracoccus flavescens</name>
    <dbReference type="NCBI Taxonomy" id="399497"/>
    <lineage>
        <taxon>Bacteria</taxon>
        <taxon>Bacillati</taxon>
        <taxon>Actinomycetota</taxon>
        <taxon>Actinomycetes</taxon>
        <taxon>Propionibacteriales</taxon>
        <taxon>Propionibacteriaceae</taxon>
        <taxon>Tessaracoccus</taxon>
    </lineage>
</organism>
<evidence type="ECO:0000313" key="1">
    <source>
        <dbReference type="EMBL" id="AQP50634.1"/>
    </source>
</evidence>
<gene>
    <name evidence="1" type="ORF">BW733_07090</name>
</gene>